<feature type="domain" description="Baseplate protein J-like barrel" evidence="1">
    <location>
        <begin position="108"/>
        <end position="179"/>
    </location>
</feature>
<dbReference type="OrthoDB" id="7497539at2"/>
<dbReference type="RefSeq" id="WP_099953124.1">
    <property type="nucleotide sequence ID" value="NZ_CP028843.1"/>
</dbReference>
<evidence type="ECO:0000313" key="3">
    <source>
        <dbReference type="Proteomes" id="UP000244755"/>
    </source>
</evidence>
<dbReference type="Pfam" id="PF04865">
    <property type="entry name" value="Baseplate_J"/>
    <property type="match status" value="1"/>
</dbReference>
<proteinExistence type="predicted"/>
<name>A0A2R4WI86_9HYPH</name>
<dbReference type="InterPro" id="IPR006949">
    <property type="entry name" value="Barrel_Baseplate_J-like"/>
</dbReference>
<dbReference type="AlphaFoldDB" id="A0A2R4WI86"/>
<accession>A0A2R4WI86</accession>
<reference evidence="2 3" key="1">
    <citation type="submission" date="2018-04" db="EMBL/GenBank/DDBJ databases">
        <title>Methylobacterium sp. PR1016A genome.</title>
        <authorList>
            <person name="Park W."/>
        </authorList>
    </citation>
    <scope>NUCLEOTIDE SEQUENCE [LARGE SCALE GENOMIC DNA]</scope>
    <source>
        <strain evidence="2 3">PR1016A</strain>
    </source>
</reference>
<keyword evidence="3" id="KW-1185">Reference proteome</keyword>
<dbReference type="EMBL" id="CP028843">
    <property type="protein sequence ID" value="AWB21248.1"/>
    <property type="molecule type" value="Genomic_DNA"/>
</dbReference>
<gene>
    <name evidence="2" type="ORF">DA075_10265</name>
</gene>
<evidence type="ECO:0000313" key="2">
    <source>
        <dbReference type="EMBL" id="AWB21248.1"/>
    </source>
</evidence>
<dbReference type="KEGG" id="mee:DA075_10265"/>
<organism evidence="2 3">
    <name type="scientific">Methylobacterium currus</name>
    <dbReference type="NCBI Taxonomy" id="2051553"/>
    <lineage>
        <taxon>Bacteria</taxon>
        <taxon>Pseudomonadati</taxon>
        <taxon>Pseudomonadota</taxon>
        <taxon>Alphaproteobacteria</taxon>
        <taxon>Hyphomicrobiales</taxon>
        <taxon>Methylobacteriaceae</taxon>
        <taxon>Methylobacterium</taxon>
    </lineage>
</organism>
<evidence type="ECO:0000259" key="1">
    <source>
        <dbReference type="Pfam" id="PF04865"/>
    </source>
</evidence>
<protein>
    <recommendedName>
        <fullName evidence="1">Baseplate protein J-like barrel domain-containing protein</fullName>
    </recommendedName>
</protein>
<dbReference type="Proteomes" id="UP000244755">
    <property type="component" value="Chromosome 1"/>
</dbReference>
<sequence>MSSTAIPRPTLGPTGYVAPAESALYAGAMADLQRAFGGGLNPGPKTPQGQMATSIAALVGNVNDMFLRIVSQTDPAYAQGRMQDAIGRIYFLERRPAQPTVVQAVCIGLEGVTIPAGAQARAADDNLYVCQQTGTFGPSGTMTLPFACTAPGPIACPAGALSTIYQAIPGWDTITNPQDGVLGAVVEGRADFEIRRRQSVAHNAAGHLPAVRGAVLSVDGVLDAFVVQNDTNLPKTIGGYTLSANSVYVSVAGGAADDIARAIWTRKGVANTNGSTTVTVLDTASGYSPPYPAYEVHFDYARPLPVLFEVQIKNSALVPADATQQIQNALIAAFAGEDGGPRARIGAEILASRYYDPVQALGPWARIVSLRIGASTVPDATFMGAIDGTALQVTALGSGSGALEVGQTILDDNGVLLPGTRVASYATGTGGAGTYALSTPNPAITSRRLYAAQPDQFRVPVGIDQVPSLSAANIIVTLV</sequence>